<dbReference type="CDD" id="cd17503">
    <property type="entry name" value="MFS_LmrB_MDR_like"/>
    <property type="match status" value="1"/>
</dbReference>
<feature type="transmembrane region" description="Helical" evidence="8">
    <location>
        <begin position="161"/>
        <end position="182"/>
    </location>
</feature>
<accession>A0ABP7AGN5</accession>
<dbReference type="Gene3D" id="1.20.1250.20">
    <property type="entry name" value="MFS general substrate transporter like domains"/>
    <property type="match status" value="1"/>
</dbReference>
<feature type="transmembrane region" description="Helical" evidence="8">
    <location>
        <begin position="353"/>
        <end position="372"/>
    </location>
</feature>
<keyword evidence="4" id="KW-1003">Cell membrane</keyword>
<protein>
    <submittedName>
        <fullName evidence="10">DHA2 family efflux MFS transporter permease subunit</fullName>
    </submittedName>
</protein>
<gene>
    <name evidence="10" type="ORF">GCM10022236_37790</name>
</gene>
<dbReference type="Gene3D" id="1.20.1720.10">
    <property type="entry name" value="Multidrug resistance protein D"/>
    <property type="match status" value="1"/>
</dbReference>
<keyword evidence="5 8" id="KW-0812">Transmembrane</keyword>
<feature type="transmembrane region" description="Helical" evidence="8">
    <location>
        <begin position="291"/>
        <end position="313"/>
    </location>
</feature>
<dbReference type="SUPFAM" id="SSF103473">
    <property type="entry name" value="MFS general substrate transporter"/>
    <property type="match status" value="1"/>
</dbReference>
<organism evidence="10 11">
    <name type="scientific">Microlunatus ginsengisoli</name>
    <dbReference type="NCBI Taxonomy" id="363863"/>
    <lineage>
        <taxon>Bacteria</taxon>
        <taxon>Bacillati</taxon>
        <taxon>Actinomycetota</taxon>
        <taxon>Actinomycetes</taxon>
        <taxon>Propionibacteriales</taxon>
        <taxon>Propionibacteriaceae</taxon>
        <taxon>Microlunatus</taxon>
    </lineage>
</organism>
<evidence type="ECO:0000256" key="2">
    <source>
        <dbReference type="ARBA" id="ARBA00008537"/>
    </source>
</evidence>
<keyword evidence="3" id="KW-0813">Transport</keyword>
<evidence type="ECO:0000256" key="6">
    <source>
        <dbReference type="ARBA" id="ARBA00022989"/>
    </source>
</evidence>
<dbReference type="PRINTS" id="PR01036">
    <property type="entry name" value="TCRTETB"/>
</dbReference>
<feature type="transmembrane region" description="Helical" evidence="8">
    <location>
        <begin position="224"/>
        <end position="243"/>
    </location>
</feature>
<dbReference type="PROSITE" id="PS50850">
    <property type="entry name" value="MFS"/>
    <property type="match status" value="1"/>
</dbReference>
<dbReference type="InterPro" id="IPR011701">
    <property type="entry name" value="MFS"/>
</dbReference>
<feature type="transmembrane region" description="Helical" evidence="8">
    <location>
        <begin position="132"/>
        <end position="149"/>
    </location>
</feature>
<comment type="caution">
    <text evidence="10">The sequence shown here is derived from an EMBL/GenBank/DDBJ whole genome shotgun (WGS) entry which is preliminary data.</text>
</comment>
<evidence type="ECO:0000259" key="9">
    <source>
        <dbReference type="PROSITE" id="PS50850"/>
    </source>
</evidence>
<keyword evidence="7 8" id="KW-0472">Membrane</keyword>
<feature type="transmembrane region" description="Helical" evidence="8">
    <location>
        <begin position="194"/>
        <end position="212"/>
    </location>
</feature>
<proteinExistence type="inferred from homology"/>
<reference evidence="11" key="1">
    <citation type="journal article" date="2019" name="Int. J. Syst. Evol. Microbiol.">
        <title>The Global Catalogue of Microorganisms (GCM) 10K type strain sequencing project: providing services to taxonomists for standard genome sequencing and annotation.</title>
        <authorList>
            <consortium name="The Broad Institute Genomics Platform"/>
            <consortium name="The Broad Institute Genome Sequencing Center for Infectious Disease"/>
            <person name="Wu L."/>
            <person name="Ma J."/>
        </authorList>
    </citation>
    <scope>NUCLEOTIDE SEQUENCE [LARGE SCALE GENOMIC DNA]</scope>
    <source>
        <strain evidence="11">JCM 16929</strain>
    </source>
</reference>
<feature type="transmembrane region" description="Helical" evidence="8">
    <location>
        <begin position="98"/>
        <end position="120"/>
    </location>
</feature>
<comment type="similarity">
    <text evidence="2">Belongs to the major facilitator superfamily. EmrB family.</text>
</comment>
<name>A0ABP7AGN5_9ACTN</name>
<dbReference type="NCBIfam" id="TIGR00711">
    <property type="entry name" value="efflux_EmrB"/>
    <property type="match status" value="1"/>
</dbReference>
<dbReference type="InterPro" id="IPR020846">
    <property type="entry name" value="MFS_dom"/>
</dbReference>
<evidence type="ECO:0000313" key="10">
    <source>
        <dbReference type="EMBL" id="GAA3631659.1"/>
    </source>
</evidence>
<dbReference type="Proteomes" id="UP001501490">
    <property type="component" value="Unassembled WGS sequence"/>
</dbReference>
<evidence type="ECO:0000256" key="3">
    <source>
        <dbReference type="ARBA" id="ARBA00022448"/>
    </source>
</evidence>
<evidence type="ECO:0000256" key="4">
    <source>
        <dbReference type="ARBA" id="ARBA00022475"/>
    </source>
</evidence>
<dbReference type="PANTHER" id="PTHR42718">
    <property type="entry name" value="MAJOR FACILITATOR SUPERFAMILY MULTIDRUG TRANSPORTER MFSC"/>
    <property type="match status" value="1"/>
</dbReference>
<feature type="transmembrane region" description="Helical" evidence="8">
    <location>
        <begin position="457"/>
        <end position="475"/>
    </location>
</feature>
<dbReference type="InterPro" id="IPR036259">
    <property type="entry name" value="MFS_trans_sf"/>
</dbReference>
<dbReference type="PANTHER" id="PTHR42718:SF9">
    <property type="entry name" value="MAJOR FACILITATOR SUPERFAMILY MULTIDRUG TRANSPORTER MFSC"/>
    <property type="match status" value="1"/>
</dbReference>
<evidence type="ECO:0000313" key="11">
    <source>
        <dbReference type="Proteomes" id="UP001501490"/>
    </source>
</evidence>
<evidence type="ECO:0000256" key="1">
    <source>
        <dbReference type="ARBA" id="ARBA00004651"/>
    </source>
</evidence>
<keyword evidence="11" id="KW-1185">Reference proteome</keyword>
<feature type="transmembrane region" description="Helical" evidence="8">
    <location>
        <begin position="73"/>
        <end position="92"/>
    </location>
</feature>
<dbReference type="EMBL" id="BAABAB010000028">
    <property type="protein sequence ID" value="GAA3631659.1"/>
    <property type="molecule type" value="Genomic_DNA"/>
</dbReference>
<dbReference type="InterPro" id="IPR004638">
    <property type="entry name" value="EmrB-like"/>
</dbReference>
<feature type="domain" description="Major facilitator superfamily (MFS) profile" evidence="9">
    <location>
        <begin position="7"/>
        <end position="480"/>
    </location>
</feature>
<dbReference type="Pfam" id="PF07690">
    <property type="entry name" value="MFS_1"/>
    <property type="match status" value="1"/>
</dbReference>
<evidence type="ECO:0000256" key="5">
    <source>
        <dbReference type="ARBA" id="ARBA00022692"/>
    </source>
</evidence>
<feature type="transmembrane region" description="Helical" evidence="8">
    <location>
        <begin position="325"/>
        <end position="341"/>
    </location>
</feature>
<keyword evidence="6 8" id="KW-1133">Transmembrane helix</keyword>
<feature type="transmembrane region" description="Helical" evidence="8">
    <location>
        <begin position="264"/>
        <end position="285"/>
    </location>
</feature>
<feature type="transmembrane region" description="Helical" evidence="8">
    <location>
        <begin position="46"/>
        <end position="66"/>
    </location>
</feature>
<evidence type="ECO:0000256" key="7">
    <source>
        <dbReference type="ARBA" id="ARBA00023136"/>
    </source>
</evidence>
<sequence>MAHWVVPLAVLIAGMFMSILDTSIVNVAVATIQTELGGSTSQVQWISTAYSLVLGVVVPASAWLGNRYGLSRVYMFALAAFAIGSALCGVAWSLNSLIAFRIIQAIPGGLLPAITLTMVYRIVPRKKIGTAMGMYGLGIIFAPAIGPALGGYLVEYVNWRLVFYINVPVGIAGLIAAMVALPRFPAVKTEKFDVWGFVTVATGLVALLLAFSEGSSWGWTSYRILILMAGGLICLALFAVIELEVDHPLLDLRVFRFRMYSMSLVVMSIMMTGMFATLFYVPLFLQSALGYGALQAGLLILPQALVMGFLTPISGRLYDKIGPRWLVFTGLLIAAYGTYLLTGIGPDVTRGEIIGWMCIRSIGVGLSMMPIMTGGISALPHQLTTTGSAINTVAQRVSAALGLAALTVLATTQQADLAASRLGAVMPAQAGHMGTTGLYAVYQQIHVAVFAQSLSNVFLVTSILTLVAAFVGLTLRSGAQHHDGDAPAMME</sequence>
<comment type="subcellular location">
    <subcellularLocation>
        <location evidence="1">Cell membrane</location>
        <topology evidence="1">Multi-pass membrane protein</topology>
    </subcellularLocation>
</comment>
<evidence type="ECO:0000256" key="8">
    <source>
        <dbReference type="SAM" id="Phobius"/>
    </source>
</evidence>